<evidence type="ECO:0000313" key="3">
    <source>
        <dbReference type="Proteomes" id="UP001519460"/>
    </source>
</evidence>
<dbReference type="AlphaFoldDB" id="A0ABD0KSF8"/>
<accession>A0ABD0KSF8</accession>
<dbReference type="Proteomes" id="UP001519460">
    <property type="component" value="Unassembled WGS sequence"/>
</dbReference>
<sequence length="182" mass="21011">MSRPKCAENDPWSPLPAASGVIQQPPADPRYQLIDSGRYIESLEKKLNRIKGKQKQEPNSRDIIDSLALFRDDQMRRYIEKEEQVTTSPTITQDQDNTSATSYIQRKLHPERQAINVEELFELLKDDQLARRGTYSEQHTVFATTCERGQRHVRVSPTGGCRDRYGDDLEMRETAYVHVQCS</sequence>
<evidence type="ECO:0000313" key="2">
    <source>
        <dbReference type="EMBL" id="KAK7490196.1"/>
    </source>
</evidence>
<reference evidence="2 3" key="1">
    <citation type="journal article" date="2023" name="Sci. Data">
        <title>Genome assembly of the Korean intertidal mud-creeper Batillaria attramentaria.</title>
        <authorList>
            <person name="Patra A.K."/>
            <person name="Ho P.T."/>
            <person name="Jun S."/>
            <person name="Lee S.J."/>
            <person name="Kim Y."/>
            <person name="Won Y.J."/>
        </authorList>
    </citation>
    <scope>NUCLEOTIDE SEQUENCE [LARGE SCALE GENOMIC DNA]</scope>
    <source>
        <strain evidence="2">Wonlab-2016</strain>
    </source>
</reference>
<evidence type="ECO:0000256" key="1">
    <source>
        <dbReference type="SAM" id="MobiDB-lite"/>
    </source>
</evidence>
<gene>
    <name evidence="2" type="ORF">BaRGS_00018541</name>
</gene>
<dbReference type="PANTHER" id="PTHR31800:SF1">
    <property type="entry name" value="COILED-COIL DOMAIN-CONTAINING PROTEIN 32"/>
    <property type="match status" value="1"/>
</dbReference>
<dbReference type="InterPro" id="IPR028039">
    <property type="entry name" value="CCDC32"/>
</dbReference>
<name>A0ABD0KSF8_9CAEN</name>
<comment type="caution">
    <text evidence="2">The sequence shown here is derived from an EMBL/GenBank/DDBJ whole genome shotgun (WGS) entry which is preliminary data.</text>
</comment>
<protein>
    <submittedName>
        <fullName evidence="2">Uncharacterized protein</fullName>
    </submittedName>
</protein>
<dbReference type="PANTHER" id="PTHR31800">
    <property type="entry name" value="COILED-COIL DOMAIN-CONTAINING PROTEIN 32"/>
    <property type="match status" value="1"/>
</dbReference>
<organism evidence="2 3">
    <name type="scientific">Batillaria attramentaria</name>
    <dbReference type="NCBI Taxonomy" id="370345"/>
    <lineage>
        <taxon>Eukaryota</taxon>
        <taxon>Metazoa</taxon>
        <taxon>Spiralia</taxon>
        <taxon>Lophotrochozoa</taxon>
        <taxon>Mollusca</taxon>
        <taxon>Gastropoda</taxon>
        <taxon>Caenogastropoda</taxon>
        <taxon>Sorbeoconcha</taxon>
        <taxon>Cerithioidea</taxon>
        <taxon>Batillariidae</taxon>
        <taxon>Batillaria</taxon>
    </lineage>
</organism>
<proteinExistence type="predicted"/>
<keyword evidence="3" id="KW-1185">Reference proteome</keyword>
<feature type="non-terminal residue" evidence="2">
    <location>
        <position position="182"/>
    </location>
</feature>
<dbReference type="Pfam" id="PF14989">
    <property type="entry name" value="CCDC32"/>
    <property type="match status" value="1"/>
</dbReference>
<dbReference type="EMBL" id="JACVVK020000129">
    <property type="protein sequence ID" value="KAK7490196.1"/>
    <property type="molecule type" value="Genomic_DNA"/>
</dbReference>
<feature type="region of interest" description="Disordered" evidence="1">
    <location>
        <begin position="1"/>
        <end position="30"/>
    </location>
</feature>